<dbReference type="OrthoDB" id="503367at2"/>
<protein>
    <recommendedName>
        <fullName evidence="5">Chromosome segregation ATPase</fullName>
    </recommendedName>
</protein>
<evidence type="ECO:0008006" key="5">
    <source>
        <dbReference type="Google" id="ProtNLM"/>
    </source>
</evidence>
<keyword evidence="2" id="KW-1133">Transmembrane helix</keyword>
<dbReference type="Proteomes" id="UP000033607">
    <property type="component" value="Unassembled WGS sequence"/>
</dbReference>
<organism evidence="3 4">
    <name type="scientific">Limnoraphis robusta CS-951</name>
    <dbReference type="NCBI Taxonomy" id="1637645"/>
    <lineage>
        <taxon>Bacteria</taxon>
        <taxon>Bacillati</taxon>
        <taxon>Cyanobacteriota</taxon>
        <taxon>Cyanophyceae</taxon>
        <taxon>Oscillatoriophycideae</taxon>
        <taxon>Oscillatoriales</taxon>
        <taxon>Sirenicapillariaceae</taxon>
        <taxon>Limnoraphis</taxon>
    </lineage>
</organism>
<feature type="compositionally biased region" description="Low complexity" evidence="1">
    <location>
        <begin position="701"/>
        <end position="745"/>
    </location>
</feature>
<dbReference type="PATRIC" id="fig|1637645.4.peg.2419"/>
<feature type="compositionally biased region" description="Pro residues" evidence="1">
    <location>
        <begin position="77"/>
        <end position="88"/>
    </location>
</feature>
<keyword evidence="2" id="KW-0812">Transmembrane</keyword>
<feature type="region of interest" description="Disordered" evidence="1">
    <location>
        <begin position="676"/>
        <end position="767"/>
    </location>
</feature>
<name>A0A0F5YDE1_9CYAN</name>
<dbReference type="AlphaFoldDB" id="A0A0F5YDE1"/>
<feature type="compositionally biased region" description="Polar residues" evidence="1">
    <location>
        <begin position="15"/>
        <end position="29"/>
    </location>
</feature>
<keyword evidence="2" id="KW-0472">Membrane</keyword>
<feature type="compositionally biased region" description="Pro residues" evidence="1">
    <location>
        <begin position="681"/>
        <end position="698"/>
    </location>
</feature>
<feature type="compositionally biased region" description="Basic and acidic residues" evidence="1">
    <location>
        <begin position="35"/>
        <end position="45"/>
    </location>
</feature>
<sequence length="767" mass="86205">MSEKHKKQSRWIERLSTQPGKDPQLSAQPLSLRKSRAERLKELRALLESGLEEQSTQPPKTDPQPETVIPQTLAIPPSEPIPEPPPRAPKQSKGALVLKLTPLWLVLMILTPGGVGYLASSMLLRSPSLPNCPKIFWPIASASLRLYCAETAAKKETVQDLLVAIELVDGLSKTHPLRPEINRRIEQWSLDILDLSENLFQAGELKKAIESARKVPQDTPAMAKVEERIKEWNDLWKEAEGIYRKAEDHLRQEQTNLAFREATRLLNMGNQYWETTKYQELTDFVQIVREESKKLAEARGIAEQGGFDNIIEAIKKAEVIGSESYLYDRATKAITEYSKTALNLAEENLKTGDWQRSINMAQQIPKRGNLDKEVEDFILLSRAHIPASLDTVEGLKDAIAQARKINVGRPFHNKAQQYIRDWQQAISDVATLEKARKLARSGAVKDLKAAVAELRSIPTSNPRGDDAQVQMVRWNQKIEEIEDRPLLENADQLASFGDVKSLKEAISQAQQISQGRALYDEAQDRISEWAERSQRLEFQPILDRAVQIASDGDLAQAISVAEQIKPGIVLYPEAKMKVDGWKAELQDTKNVQDAENIAASGTVDSYVKAIQLASQVSPSSSWRGRADRLIGEWSQEILDIGLDQSVYDLPAAIATLKKIPYGTNAFNAAQPQIQTWEGWLNPPPPQPEPEPEPQPAPPRSNDYNDYGNYDDGYNYNNEDGYQDYNSQPYQPIQQTPTLQPQISPSEIYNDSVELNKPITVNKVSDIR</sequence>
<evidence type="ECO:0000256" key="1">
    <source>
        <dbReference type="SAM" id="MobiDB-lite"/>
    </source>
</evidence>
<dbReference type="RefSeq" id="WP_046280093.1">
    <property type="nucleotide sequence ID" value="NZ_LATL02000119.1"/>
</dbReference>
<dbReference type="EMBL" id="LATL02000119">
    <property type="protein sequence ID" value="KKD36642.1"/>
    <property type="molecule type" value="Genomic_DNA"/>
</dbReference>
<comment type="caution">
    <text evidence="3">The sequence shown here is derived from an EMBL/GenBank/DDBJ whole genome shotgun (WGS) entry which is preliminary data.</text>
</comment>
<proteinExistence type="predicted"/>
<gene>
    <name evidence="3" type="ORF">WN50_18725</name>
</gene>
<evidence type="ECO:0000313" key="3">
    <source>
        <dbReference type="EMBL" id="KKD36642.1"/>
    </source>
</evidence>
<evidence type="ECO:0000313" key="4">
    <source>
        <dbReference type="Proteomes" id="UP000033607"/>
    </source>
</evidence>
<reference evidence="3 4" key="1">
    <citation type="submission" date="2015-06" db="EMBL/GenBank/DDBJ databases">
        <title>Draft genome assembly of filamentous brackish cyanobacterium Limnoraphis robusta strain CS-951.</title>
        <authorList>
            <person name="Willis A."/>
            <person name="Parks M."/>
            <person name="Burford M.A."/>
        </authorList>
    </citation>
    <scope>NUCLEOTIDE SEQUENCE [LARGE SCALE GENOMIC DNA]</scope>
    <source>
        <strain evidence="3 4">CS-951</strain>
    </source>
</reference>
<accession>A0A0F5YDE1</accession>
<evidence type="ECO:0000256" key="2">
    <source>
        <dbReference type="SAM" id="Phobius"/>
    </source>
</evidence>
<feature type="region of interest" description="Disordered" evidence="1">
    <location>
        <begin position="1"/>
        <end position="92"/>
    </location>
</feature>
<feature type="transmembrane region" description="Helical" evidence="2">
    <location>
        <begin position="103"/>
        <end position="124"/>
    </location>
</feature>